<name>Q0FYK4_9HYPH</name>
<feature type="chain" id="PRO_5007698417" evidence="1">
    <location>
        <begin position="25"/>
        <end position="95"/>
    </location>
</feature>
<protein>
    <submittedName>
        <fullName evidence="2">Uncharacterized protein</fullName>
    </submittedName>
</protein>
<dbReference type="EMBL" id="AATP01000010">
    <property type="protein sequence ID" value="EAU39991.1"/>
    <property type="molecule type" value="Genomic_DNA"/>
</dbReference>
<gene>
    <name evidence="2" type="ORF">FP2506_02080</name>
    <name evidence="3" type="ORF">FP2506_16599</name>
</gene>
<dbReference type="HOGENOM" id="CLU_2368772_0_0_5"/>
<keyword evidence="1" id="KW-0732">Signal</keyword>
<dbReference type="eggNOG" id="ENOG5033MSQ">
    <property type="taxonomic scope" value="Bacteria"/>
</dbReference>
<feature type="signal peptide" evidence="1">
    <location>
        <begin position="1"/>
        <end position="24"/>
    </location>
</feature>
<dbReference type="EMBL" id="AATP01000002">
    <property type="protein sequence ID" value="EAU42071.1"/>
    <property type="molecule type" value="Genomic_DNA"/>
</dbReference>
<accession>Q0FYK4</accession>
<keyword evidence="4" id="KW-1185">Reference proteome</keyword>
<evidence type="ECO:0000313" key="2">
    <source>
        <dbReference type="EMBL" id="EAU39991.1"/>
    </source>
</evidence>
<comment type="caution">
    <text evidence="2">The sequence shown here is derived from an EMBL/GenBank/DDBJ whole genome shotgun (WGS) entry which is preliminary data.</text>
</comment>
<dbReference type="RefSeq" id="WP_007065564.1">
    <property type="nucleotide sequence ID" value="NZ_DS022272.1"/>
</dbReference>
<evidence type="ECO:0000256" key="1">
    <source>
        <dbReference type="SAM" id="SignalP"/>
    </source>
</evidence>
<evidence type="ECO:0000313" key="3">
    <source>
        <dbReference type="EMBL" id="EAU42071.1"/>
    </source>
</evidence>
<reference evidence="2 4" key="1">
    <citation type="journal article" date="2010" name="J. Bacteriol.">
        <title>Genome sequence of Fulvimarina pelagi HTCC2506T, a Mn(II)-oxidizing alphaproteobacterium possessing an aerobic anoxygenic photosynthetic gene cluster and Xanthorhodopsin.</title>
        <authorList>
            <person name="Kang I."/>
            <person name="Oh H.M."/>
            <person name="Lim S.I."/>
            <person name="Ferriera S."/>
            <person name="Giovannoni S.J."/>
            <person name="Cho J.C."/>
        </authorList>
    </citation>
    <scope>NUCLEOTIDE SEQUENCE [LARGE SCALE GENOMIC DNA]</scope>
    <source>
        <strain evidence="2 4">HTCC2506</strain>
    </source>
</reference>
<sequence length="95" mass="9978">MFGSKATPLVVAGALFMVTAPAHALVKVTNETDATHSVTFDHGVEENRHELAPGDMVEEACPTGCGVRFAGHDFTAVDGNELAIEEGATRPTLKN</sequence>
<dbReference type="Proteomes" id="UP000004310">
    <property type="component" value="Unassembled WGS sequence"/>
</dbReference>
<dbReference type="AlphaFoldDB" id="Q0FYK4"/>
<evidence type="ECO:0000313" key="4">
    <source>
        <dbReference type="Proteomes" id="UP000004310"/>
    </source>
</evidence>
<proteinExistence type="predicted"/>
<organism evidence="2 4">
    <name type="scientific">Fulvimarina pelagi HTCC2506</name>
    <dbReference type="NCBI Taxonomy" id="314231"/>
    <lineage>
        <taxon>Bacteria</taxon>
        <taxon>Pseudomonadati</taxon>
        <taxon>Pseudomonadota</taxon>
        <taxon>Alphaproteobacteria</taxon>
        <taxon>Hyphomicrobiales</taxon>
        <taxon>Aurantimonadaceae</taxon>
        <taxon>Fulvimarina</taxon>
    </lineage>
</organism>